<dbReference type="Proteomes" id="UP000077381">
    <property type="component" value="Unassembled WGS sequence"/>
</dbReference>
<dbReference type="EMBL" id="LOHS01000125">
    <property type="protein sequence ID" value="OAH10688.1"/>
    <property type="molecule type" value="Genomic_DNA"/>
</dbReference>
<dbReference type="OrthoDB" id="7472701at2"/>
<proteinExistence type="predicted"/>
<dbReference type="PATRIC" id="fig|1716141.3.peg.6287"/>
<organism evidence="1 2">
    <name type="scientific">Streptomyces jeddahensis</name>
    <dbReference type="NCBI Taxonomy" id="1716141"/>
    <lineage>
        <taxon>Bacteria</taxon>
        <taxon>Bacillati</taxon>
        <taxon>Actinomycetota</taxon>
        <taxon>Actinomycetes</taxon>
        <taxon>Kitasatosporales</taxon>
        <taxon>Streptomycetaceae</taxon>
        <taxon>Streptomyces</taxon>
    </lineage>
</organism>
<evidence type="ECO:0000313" key="2">
    <source>
        <dbReference type="Proteomes" id="UP000077381"/>
    </source>
</evidence>
<reference evidence="1 2" key="1">
    <citation type="submission" date="2015-12" db="EMBL/GenBank/DDBJ databases">
        <title>Genome sequence of Streptomyces sp. G25.</title>
        <authorList>
            <person name="Poehlein A."/>
            <person name="Roettig A."/>
            <person name="Hiessl S."/>
            <person name="Hauschild P."/>
            <person name="Schauer J."/>
            <person name="Madkour M.H."/>
            <person name="Al-Ansari A.M."/>
            <person name="Almakishah N.H."/>
            <person name="Steinbuechel A."/>
            <person name="Daniel R."/>
        </authorList>
    </citation>
    <scope>NUCLEOTIDE SEQUENCE [LARGE SCALE GENOMIC DNA]</scope>
    <source>
        <strain evidence="2">G25(2015)</strain>
    </source>
</reference>
<evidence type="ECO:0000313" key="1">
    <source>
        <dbReference type="EMBL" id="OAH10688.1"/>
    </source>
</evidence>
<accession>A0A177HKG2</accession>
<dbReference type="RefSeq" id="WP_067283994.1">
    <property type="nucleotide sequence ID" value="NZ_LOHS01000125.1"/>
</dbReference>
<gene>
    <name evidence="1" type="ORF">STSP_59760</name>
</gene>
<dbReference type="STRING" id="1716141.STSP_59760"/>
<keyword evidence="2" id="KW-1185">Reference proteome</keyword>
<dbReference type="AlphaFoldDB" id="A0A177HKG2"/>
<protein>
    <submittedName>
        <fullName evidence="1">Uncharacterized protein</fullName>
    </submittedName>
</protein>
<name>A0A177HKG2_9ACTN</name>
<comment type="caution">
    <text evidence="1">The sequence shown here is derived from an EMBL/GenBank/DDBJ whole genome shotgun (WGS) entry which is preliminary data.</text>
</comment>
<sequence>MRRQESWRASERDDLRSQAQLLARIVQVVQRENHRLKETDAALEQQLAAHAGVPDLASRRPLHP</sequence>